<dbReference type="AlphaFoldDB" id="A0A1J1HSQ7"/>
<evidence type="ECO:0000313" key="1">
    <source>
        <dbReference type="EMBL" id="CRK90578.1"/>
    </source>
</evidence>
<accession>A0A1J1HSQ7</accession>
<sequence>MTSKPKFGRYPIKIFSFHEKQEEKKKEKTLQCFDESSHRAINLSHIKIYDDILQSYFIYYLTDTEFLRFFVINLSNITLRLQIFCHKTVETQTLLPFQLLNKNAYQQSLMMNEKTKYPKEKIFLAQIIIQLDDLKTTTFDDEVFPTALR</sequence>
<reference evidence="1 2" key="1">
    <citation type="submission" date="2015-04" db="EMBL/GenBank/DDBJ databases">
        <authorList>
            <person name="Syromyatnikov M.Y."/>
            <person name="Popov V.N."/>
        </authorList>
    </citation>
    <scope>NUCLEOTIDE SEQUENCE [LARGE SCALE GENOMIC DNA]</scope>
</reference>
<dbReference type="Proteomes" id="UP000183832">
    <property type="component" value="Unassembled WGS sequence"/>
</dbReference>
<keyword evidence="2" id="KW-1185">Reference proteome</keyword>
<evidence type="ECO:0000313" key="2">
    <source>
        <dbReference type="Proteomes" id="UP000183832"/>
    </source>
</evidence>
<dbReference type="EMBL" id="CVRI01000020">
    <property type="protein sequence ID" value="CRK90578.1"/>
    <property type="molecule type" value="Genomic_DNA"/>
</dbReference>
<gene>
    <name evidence="1" type="ORF">CLUMA_CG004280</name>
</gene>
<protein>
    <submittedName>
        <fullName evidence="1">CLUMA_CG004280, isoform A</fullName>
    </submittedName>
</protein>
<proteinExistence type="predicted"/>
<organism evidence="1 2">
    <name type="scientific">Clunio marinus</name>
    <dbReference type="NCBI Taxonomy" id="568069"/>
    <lineage>
        <taxon>Eukaryota</taxon>
        <taxon>Metazoa</taxon>
        <taxon>Ecdysozoa</taxon>
        <taxon>Arthropoda</taxon>
        <taxon>Hexapoda</taxon>
        <taxon>Insecta</taxon>
        <taxon>Pterygota</taxon>
        <taxon>Neoptera</taxon>
        <taxon>Endopterygota</taxon>
        <taxon>Diptera</taxon>
        <taxon>Nematocera</taxon>
        <taxon>Chironomoidea</taxon>
        <taxon>Chironomidae</taxon>
        <taxon>Clunio</taxon>
    </lineage>
</organism>
<name>A0A1J1HSQ7_9DIPT</name>